<dbReference type="RefSeq" id="XP_066662910.1">
    <property type="nucleotide sequence ID" value="XM_066817218.1"/>
</dbReference>
<evidence type="ECO:0000256" key="1">
    <source>
        <dbReference type="SAM" id="SignalP"/>
    </source>
</evidence>
<protein>
    <recommendedName>
        <fullName evidence="2">BTB domain-containing protein</fullName>
    </recommendedName>
</protein>
<evidence type="ECO:0000259" key="2">
    <source>
        <dbReference type="PROSITE" id="PS50097"/>
    </source>
</evidence>
<dbReference type="InterPro" id="IPR000210">
    <property type="entry name" value="BTB/POZ_dom"/>
</dbReference>
<keyword evidence="1" id="KW-0732">Signal</keyword>
<feature type="domain" description="BTB" evidence="2">
    <location>
        <begin position="93"/>
        <end position="172"/>
    </location>
</feature>
<feature type="signal peptide" evidence="1">
    <location>
        <begin position="1"/>
        <end position="27"/>
    </location>
</feature>
<dbReference type="Pfam" id="PF00651">
    <property type="entry name" value="BTB"/>
    <property type="match status" value="1"/>
</dbReference>
<organism evidence="3 4">
    <name type="scientific">Apiospora hydei</name>
    <dbReference type="NCBI Taxonomy" id="1337664"/>
    <lineage>
        <taxon>Eukaryota</taxon>
        <taxon>Fungi</taxon>
        <taxon>Dikarya</taxon>
        <taxon>Ascomycota</taxon>
        <taxon>Pezizomycotina</taxon>
        <taxon>Sordariomycetes</taxon>
        <taxon>Xylariomycetidae</taxon>
        <taxon>Amphisphaeriales</taxon>
        <taxon>Apiosporaceae</taxon>
        <taxon>Apiospora</taxon>
    </lineage>
</organism>
<dbReference type="CDD" id="cd18186">
    <property type="entry name" value="BTB_POZ_ZBTB_KLHL-like"/>
    <property type="match status" value="1"/>
</dbReference>
<reference evidence="3 4" key="1">
    <citation type="submission" date="2023-01" db="EMBL/GenBank/DDBJ databases">
        <title>Analysis of 21 Apiospora genomes using comparative genomics revels a genus with tremendous synthesis potential of carbohydrate active enzymes and secondary metabolites.</title>
        <authorList>
            <person name="Sorensen T."/>
        </authorList>
    </citation>
    <scope>NUCLEOTIDE SEQUENCE [LARGE SCALE GENOMIC DNA]</scope>
    <source>
        <strain evidence="3 4">CBS 114990</strain>
    </source>
</reference>
<dbReference type="EMBL" id="JAQQWN010000009">
    <property type="protein sequence ID" value="KAK8066157.1"/>
    <property type="molecule type" value="Genomic_DNA"/>
</dbReference>
<keyword evidence="4" id="KW-1185">Reference proteome</keyword>
<sequence>MPKYFIFSGPSHPLLLLYLSFLPVTRHIIFSESKSMSWTLHIDEYAFPVNAVSSEGSMSPGTMSLGPENVIFTPQDTAEGSRTPELMTLDPEGDVIIMPKETAECYKPPFLVSSRVLSLASPVFAKMFGPESKDERELRSRGQLRLRLDDDDPEAVELLLCVLHFHSSAIPRRLEITKLLPLARLCDKYDCCEALMPWASQWCAIQGDTPQLAAAWKVLSAYLFRTPTFEAMTSQAARYLSMESVFIWPMMGSMGLLPDRITCLLETSSGIAVS</sequence>
<dbReference type="GeneID" id="92050278"/>
<gene>
    <name evidence="3" type="ORF">PG997_012904</name>
</gene>
<accession>A0ABR1V5H5</accession>
<dbReference type="PROSITE" id="PS50097">
    <property type="entry name" value="BTB"/>
    <property type="match status" value="1"/>
</dbReference>
<feature type="chain" id="PRO_5046971491" description="BTB domain-containing protein" evidence="1">
    <location>
        <begin position="28"/>
        <end position="274"/>
    </location>
</feature>
<name>A0ABR1V5H5_9PEZI</name>
<dbReference type="Gene3D" id="3.30.710.10">
    <property type="entry name" value="Potassium Channel Kv1.1, Chain A"/>
    <property type="match status" value="1"/>
</dbReference>
<dbReference type="InterPro" id="IPR011333">
    <property type="entry name" value="SKP1/BTB/POZ_sf"/>
</dbReference>
<comment type="caution">
    <text evidence="3">The sequence shown here is derived from an EMBL/GenBank/DDBJ whole genome shotgun (WGS) entry which is preliminary data.</text>
</comment>
<evidence type="ECO:0000313" key="3">
    <source>
        <dbReference type="EMBL" id="KAK8066157.1"/>
    </source>
</evidence>
<proteinExistence type="predicted"/>
<dbReference type="Proteomes" id="UP001433268">
    <property type="component" value="Unassembled WGS sequence"/>
</dbReference>
<evidence type="ECO:0000313" key="4">
    <source>
        <dbReference type="Proteomes" id="UP001433268"/>
    </source>
</evidence>